<dbReference type="Pfam" id="PF20296">
    <property type="entry name" value="MTaX1"/>
    <property type="match status" value="1"/>
</dbReference>
<proteinExistence type="predicted"/>
<evidence type="ECO:0000313" key="2">
    <source>
        <dbReference type="EMBL" id="MDF3872001.1"/>
    </source>
</evidence>
<protein>
    <recommendedName>
        <fullName evidence="1">Methylase-associated X1 domain-containing protein</fullName>
    </recommendedName>
</protein>
<dbReference type="RefSeq" id="WP_024947255.1">
    <property type="nucleotide sequence ID" value="NZ_JARJLN010000247.1"/>
</dbReference>
<accession>A0AAW6PPN8</accession>
<evidence type="ECO:0000313" key="3">
    <source>
        <dbReference type="Proteomes" id="UP001217741"/>
    </source>
</evidence>
<organism evidence="2 3">
    <name type="scientific">Pseudomonas putida</name>
    <name type="common">Arthrobacter siderocapsulatus</name>
    <dbReference type="NCBI Taxonomy" id="303"/>
    <lineage>
        <taxon>Bacteria</taxon>
        <taxon>Pseudomonadati</taxon>
        <taxon>Pseudomonadota</taxon>
        <taxon>Gammaproteobacteria</taxon>
        <taxon>Pseudomonadales</taxon>
        <taxon>Pseudomonadaceae</taxon>
        <taxon>Pseudomonas</taxon>
    </lineage>
</organism>
<dbReference type="SUPFAM" id="SSF52540">
    <property type="entry name" value="P-loop containing nucleoside triphosphate hydrolases"/>
    <property type="match status" value="1"/>
</dbReference>
<feature type="domain" description="Methylase-associated X1" evidence="1">
    <location>
        <begin position="71"/>
        <end position="187"/>
    </location>
</feature>
<dbReference type="Proteomes" id="UP001217741">
    <property type="component" value="Unassembled WGS sequence"/>
</dbReference>
<comment type="caution">
    <text evidence="2">The sequence shown here is derived from an EMBL/GenBank/DDBJ whole genome shotgun (WGS) entry which is preliminary data.</text>
</comment>
<dbReference type="InterPro" id="IPR027417">
    <property type="entry name" value="P-loop_NTPase"/>
</dbReference>
<sequence length="627" mass="69990">MGAFTRRFRAESIGTIDFQLKKTRLMSLSIQQLQEMTSGFAASGYACIQRPSSPKNPVKLKWTDIAGIERRVRLWVFDITHGGGGRDDKEFRIQITNAPSSEEGMDHGGFIDLVMGYSPSRRVLVAYDRRWLEKRMEKGKGSPSVQVSEQDIQAALVEGMHHITKSGVAFGTANILTLKPEFFPEYLTNHNALLSGAMGAARVSDTNVNGNVSLWQFCLDRGFHFEPDLLARYVASIAAKPFVILAGVSGTGKSKMAELVAEFYSVSRTTRTATSVVSDPEVGNEFVFVAGSVEPERDRFALVPVRPDWIDNQSIMGFVNPISGRYESTLALDLMLRASASLEESTVKAAAPRFFMLLDEMNLARVEHYFSDWLACSESRRLQPDGTISQQPIPLHRHAEAKASLLGGGDSDSSDISVPSALAIPTNLIVTGTVNVDETTFGFSPKVLDRSMVIEFNDVDLDGMRRGIAATEEHGYRFPDTLPLFRLATTETFQALPQETHDHLVAINRIMERAQLHFGYRSAAEISLFMEIYNRILPEDDEDTMMLRALDGALLQKVLPRIQGNRARLEATLCTLLWYLRDLSMPGPAQDTRTITREDVARLPNSYSRGFEMLERLREFGFVTFFK</sequence>
<name>A0AAW6PPN8_PSEPU</name>
<dbReference type="InterPro" id="IPR046894">
    <property type="entry name" value="MTaX1"/>
</dbReference>
<dbReference type="EMBL" id="JARJLO010000238">
    <property type="protein sequence ID" value="MDF3872001.1"/>
    <property type="molecule type" value="Genomic_DNA"/>
</dbReference>
<reference evidence="2" key="1">
    <citation type="submission" date="2023-03" db="EMBL/GenBank/DDBJ databases">
        <title>Draft assemblies of triclosan tolerant bacteria isolated from returned activated sludge.</title>
        <authorList>
            <person name="Van Hamelsveld S."/>
        </authorList>
    </citation>
    <scope>NUCLEOTIDE SEQUENCE</scope>
    <source>
        <strain evidence="2">GW210012_S60</strain>
    </source>
</reference>
<dbReference type="Gene3D" id="3.40.50.300">
    <property type="entry name" value="P-loop containing nucleotide triphosphate hydrolases"/>
    <property type="match status" value="1"/>
</dbReference>
<gene>
    <name evidence="2" type="ORF">P3W50_16215</name>
</gene>
<dbReference type="AlphaFoldDB" id="A0AAW6PPN8"/>
<evidence type="ECO:0000259" key="1">
    <source>
        <dbReference type="Pfam" id="PF20296"/>
    </source>
</evidence>